<name>A0A0A2XIE5_9PAST</name>
<dbReference type="InterPro" id="IPR027396">
    <property type="entry name" value="DsrEFH-like"/>
</dbReference>
<dbReference type="Pfam" id="PF02635">
    <property type="entry name" value="DsrE"/>
    <property type="match status" value="1"/>
</dbReference>
<accession>A0A0A2XIE5</accession>
<gene>
    <name evidence="1" type="ORF">P375_10080</name>
</gene>
<dbReference type="GO" id="GO:0005829">
    <property type="term" value="C:cytosol"/>
    <property type="evidence" value="ECO:0007669"/>
    <property type="project" value="TreeGrafter"/>
</dbReference>
<protein>
    <submittedName>
        <fullName evidence="1">Uncharacterized protein</fullName>
    </submittedName>
</protein>
<keyword evidence="2" id="KW-1185">Reference proteome</keyword>
<evidence type="ECO:0000313" key="1">
    <source>
        <dbReference type="EMBL" id="KGQ30430.1"/>
    </source>
</evidence>
<sequence length="118" mass="12917">MQKLLYILNESPYGGEKTFNALRFALALKEEHNQDVEMKIFCFSDAVLSGLKGQNPKEGANVQEVLAILTGLGVEVKLCTTCTNARAISKQPLIEGVSLGTLADVAEWTLWADKVLTF</sequence>
<dbReference type="InterPro" id="IPR003787">
    <property type="entry name" value="Sulphur_relay_DsrE/F-like"/>
</dbReference>
<organism evidence="1 2">
    <name type="scientific">Gallibacterium genomosp. 2</name>
    <dbReference type="NCBI Taxonomy" id="155517"/>
    <lineage>
        <taxon>Bacteria</taxon>
        <taxon>Pseudomonadati</taxon>
        <taxon>Pseudomonadota</taxon>
        <taxon>Gammaproteobacteria</taxon>
        <taxon>Pasteurellales</taxon>
        <taxon>Pasteurellaceae</taxon>
        <taxon>Gallibacterium</taxon>
    </lineage>
</organism>
<evidence type="ECO:0000313" key="2">
    <source>
        <dbReference type="Proteomes" id="UP000030418"/>
    </source>
</evidence>
<reference evidence="1 2" key="1">
    <citation type="submission" date="2014-08" db="EMBL/GenBank/DDBJ databases">
        <title>Chaperone-usher fimbriae in a diverse selection of Gallibacterium genomes.</title>
        <authorList>
            <person name="Kudirkiene E."/>
            <person name="Bager R.J."/>
            <person name="Johnson T.J."/>
            <person name="Bojesen A.M."/>
        </authorList>
    </citation>
    <scope>NUCLEOTIDE SEQUENCE [LARGE SCALE GENOMIC DNA]</scope>
    <source>
        <strain evidence="1 2">CCM5976</strain>
    </source>
</reference>
<dbReference type="PANTHER" id="PTHR34874:SF1">
    <property type="entry name" value="PROTEIN YCHN"/>
    <property type="match status" value="1"/>
</dbReference>
<comment type="caution">
    <text evidence="1">The sequence shown here is derived from an EMBL/GenBank/DDBJ whole genome shotgun (WGS) entry which is preliminary data.</text>
</comment>
<dbReference type="PANTHER" id="PTHR34874">
    <property type="entry name" value="PROTEIN YCHN"/>
    <property type="match status" value="1"/>
</dbReference>
<dbReference type="Proteomes" id="UP000030418">
    <property type="component" value="Unassembled WGS sequence"/>
</dbReference>
<proteinExistence type="predicted"/>
<dbReference type="AlphaFoldDB" id="A0A0A2XIE5"/>
<dbReference type="RefSeq" id="WP_039085819.1">
    <property type="nucleotide sequence ID" value="NZ_JPXY01000047.1"/>
</dbReference>
<dbReference type="Gene3D" id="3.40.1260.10">
    <property type="entry name" value="DsrEFH-like"/>
    <property type="match status" value="1"/>
</dbReference>
<dbReference type="EMBL" id="JPXY01000047">
    <property type="protein sequence ID" value="KGQ30430.1"/>
    <property type="molecule type" value="Genomic_DNA"/>
</dbReference>
<dbReference type="SUPFAM" id="SSF75169">
    <property type="entry name" value="DsrEFH-like"/>
    <property type="match status" value="1"/>
</dbReference>